<dbReference type="PROSITE" id="PS00018">
    <property type="entry name" value="EF_HAND_1"/>
    <property type="match status" value="1"/>
</dbReference>
<gene>
    <name evidence="1" type="ORF">SDC9_195954</name>
</gene>
<evidence type="ECO:0000313" key="1">
    <source>
        <dbReference type="EMBL" id="MPN48347.1"/>
    </source>
</evidence>
<reference evidence="1" key="1">
    <citation type="submission" date="2019-08" db="EMBL/GenBank/DDBJ databases">
        <authorList>
            <person name="Kucharzyk K."/>
            <person name="Murdoch R.W."/>
            <person name="Higgins S."/>
            <person name="Loffler F."/>
        </authorList>
    </citation>
    <scope>NUCLEOTIDE SEQUENCE</scope>
</reference>
<dbReference type="EMBL" id="VSSQ01110607">
    <property type="protein sequence ID" value="MPN48347.1"/>
    <property type="molecule type" value="Genomic_DNA"/>
</dbReference>
<organism evidence="1">
    <name type="scientific">bioreactor metagenome</name>
    <dbReference type="NCBI Taxonomy" id="1076179"/>
    <lineage>
        <taxon>unclassified sequences</taxon>
        <taxon>metagenomes</taxon>
        <taxon>ecological metagenomes</taxon>
    </lineage>
</organism>
<dbReference type="AlphaFoldDB" id="A0A645IAJ5"/>
<comment type="caution">
    <text evidence="1">The sequence shown here is derived from an EMBL/GenBank/DDBJ whole genome shotgun (WGS) entry which is preliminary data.</text>
</comment>
<sequence length="151" mass="16587">MRGSVSRVHRISQPGVLFLPGGADRAFADQYFLAALLGGFIVTELFSGHGRNPPGPMVIHGAGVHRKKVIAVVGGVQVDHPAHLFQVRYAVRGIGALPRLVQRGQQHGGQNRDDGDHDQKLNQREILSAPHRFLLPVFFNQTFHADLLFFA</sequence>
<protein>
    <submittedName>
        <fullName evidence="1">Uncharacterized protein</fullName>
    </submittedName>
</protein>
<proteinExistence type="predicted"/>
<accession>A0A645IAJ5</accession>
<name>A0A645IAJ5_9ZZZZ</name>
<dbReference type="InterPro" id="IPR018247">
    <property type="entry name" value="EF_Hand_1_Ca_BS"/>
</dbReference>